<dbReference type="EMBL" id="JAYMYQ010000005">
    <property type="protein sequence ID" value="KAK7328681.1"/>
    <property type="molecule type" value="Genomic_DNA"/>
</dbReference>
<dbReference type="Proteomes" id="UP001367508">
    <property type="component" value="Unassembled WGS sequence"/>
</dbReference>
<reference evidence="1 2" key="1">
    <citation type="submission" date="2024-01" db="EMBL/GenBank/DDBJ databases">
        <title>The genomes of 5 underutilized Papilionoideae crops provide insights into root nodulation and disease resistanc.</title>
        <authorList>
            <person name="Jiang F."/>
        </authorList>
    </citation>
    <scope>NUCLEOTIDE SEQUENCE [LARGE SCALE GENOMIC DNA]</scope>
    <source>
        <strain evidence="1">LVBAO_FW01</strain>
        <tissue evidence="1">Leaves</tissue>
    </source>
</reference>
<protein>
    <submittedName>
        <fullName evidence="1">Uncharacterized protein</fullName>
    </submittedName>
</protein>
<dbReference type="AlphaFoldDB" id="A0AAN9L476"/>
<gene>
    <name evidence="1" type="ORF">VNO77_22798</name>
</gene>
<sequence>MEFVVITIPGIKQASVSYSGYTQADSIISVIIKVNAEKILEELQACQTGMGNYFGLCHFCLIYLVTGRVPESIREVFETSIQLLGTVMVATKTKVVVMEDDHNITMYSVARVGLVFKSLLKFRPVAAKATVIIITIIIWWKELIKFKCNQHIKPKKNGTPTAKHNCPSDSAFSQLLWVSYKATTDNKCMDMEPTGMFVNSEEQGPSGMKVSLILRPPFQLMMSYSDGFEQFVDGSLEQKWHHLNQCNETFGDGLVYLLTMNQEAEWFADQSMVEVLHFSCSSLNIVEHTEFNKEEFPVAMKPTSDFISDLGGSEFLDHVGLEMGFHVIMRSINGTTTNNPQVMPSQAVALFSLR</sequence>
<evidence type="ECO:0000313" key="2">
    <source>
        <dbReference type="Proteomes" id="UP001367508"/>
    </source>
</evidence>
<comment type="caution">
    <text evidence="1">The sequence shown here is derived from an EMBL/GenBank/DDBJ whole genome shotgun (WGS) entry which is preliminary data.</text>
</comment>
<name>A0AAN9L476_CANGL</name>
<accession>A0AAN9L476</accession>
<proteinExistence type="predicted"/>
<evidence type="ECO:0000313" key="1">
    <source>
        <dbReference type="EMBL" id="KAK7328681.1"/>
    </source>
</evidence>
<keyword evidence="2" id="KW-1185">Reference proteome</keyword>
<organism evidence="1 2">
    <name type="scientific">Canavalia gladiata</name>
    <name type="common">Sword bean</name>
    <name type="synonym">Dolichos gladiatus</name>
    <dbReference type="NCBI Taxonomy" id="3824"/>
    <lineage>
        <taxon>Eukaryota</taxon>
        <taxon>Viridiplantae</taxon>
        <taxon>Streptophyta</taxon>
        <taxon>Embryophyta</taxon>
        <taxon>Tracheophyta</taxon>
        <taxon>Spermatophyta</taxon>
        <taxon>Magnoliopsida</taxon>
        <taxon>eudicotyledons</taxon>
        <taxon>Gunneridae</taxon>
        <taxon>Pentapetalae</taxon>
        <taxon>rosids</taxon>
        <taxon>fabids</taxon>
        <taxon>Fabales</taxon>
        <taxon>Fabaceae</taxon>
        <taxon>Papilionoideae</taxon>
        <taxon>50 kb inversion clade</taxon>
        <taxon>NPAAA clade</taxon>
        <taxon>indigoferoid/millettioid clade</taxon>
        <taxon>Phaseoleae</taxon>
        <taxon>Canavalia</taxon>
    </lineage>
</organism>